<name>A0A370B2N3_9ACTN</name>
<feature type="compositionally biased region" description="Low complexity" evidence="1">
    <location>
        <begin position="1"/>
        <end position="10"/>
    </location>
</feature>
<dbReference type="EMBL" id="QQNA01000177">
    <property type="protein sequence ID" value="RDG36127.1"/>
    <property type="molecule type" value="Genomic_DNA"/>
</dbReference>
<protein>
    <recommendedName>
        <fullName evidence="4">Phage tail assembly protein</fullName>
    </recommendedName>
</protein>
<gene>
    <name evidence="2" type="ORF">DVH02_21650</name>
</gene>
<evidence type="ECO:0000256" key="1">
    <source>
        <dbReference type="SAM" id="MobiDB-lite"/>
    </source>
</evidence>
<reference evidence="2 3" key="1">
    <citation type="submission" date="2018-07" db="EMBL/GenBank/DDBJ databases">
        <title>Streptomyces species from bats.</title>
        <authorList>
            <person name="Dunlap C."/>
        </authorList>
    </citation>
    <scope>NUCLEOTIDE SEQUENCE [LARGE SCALE GENOMIC DNA]</scope>
    <source>
        <strain evidence="2 3">AC230</strain>
    </source>
</reference>
<evidence type="ECO:0000313" key="3">
    <source>
        <dbReference type="Proteomes" id="UP000253741"/>
    </source>
</evidence>
<accession>A0A370B2N3</accession>
<organism evidence="2 3">
    <name type="scientific">Streptomyces corynorhini</name>
    <dbReference type="NCBI Taxonomy" id="2282652"/>
    <lineage>
        <taxon>Bacteria</taxon>
        <taxon>Bacillati</taxon>
        <taxon>Actinomycetota</taxon>
        <taxon>Actinomycetes</taxon>
        <taxon>Kitasatosporales</taxon>
        <taxon>Streptomycetaceae</taxon>
        <taxon>Streptomyces</taxon>
    </lineage>
</organism>
<evidence type="ECO:0008006" key="4">
    <source>
        <dbReference type="Google" id="ProtNLM"/>
    </source>
</evidence>
<sequence length="158" mass="16773">MRRALSSSPPSSAPPAPEGRADGGAGSSPRESLRTEFAFELPRGYVDDSGTVHRSGVMRLATARDELVPLRDDRVRENSAYLSVVLIARVVSRIGTVDDVHPGVIEDLFASDLAFLQDFYRRVNSEGHTRAAVTCPSCQESFAVDLAGGGGGGRPGES</sequence>
<proteinExistence type="predicted"/>
<evidence type="ECO:0000313" key="2">
    <source>
        <dbReference type="EMBL" id="RDG36127.1"/>
    </source>
</evidence>
<dbReference type="OrthoDB" id="9802230at2"/>
<dbReference type="Proteomes" id="UP000253741">
    <property type="component" value="Unassembled WGS sequence"/>
</dbReference>
<comment type="caution">
    <text evidence="2">The sequence shown here is derived from an EMBL/GenBank/DDBJ whole genome shotgun (WGS) entry which is preliminary data.</text>
</comment>
<dbReference type="AlphaFoldDB" id="A0A370B2N3"/>
<keyword evidence="3" id="KW-1185">Reference proteome</keyword>
<feature type="region of interest" description="Disordered" evidence="1">
    <location>
        <begin position="1"/>
        <end position="31"/>
    </location>
</feature>
<dbReference type="RefSeq" id="WP_114625491.1">
    <property type="nucleotide sequence ID" value="NZ_QQNA01000177.1"/>
</dbReference>